<evidence type="ECO:0000256" key="5">
    <source>
        <dbReference type="ARBA" id="ARBA00022741"/>
    </source>
</evidence>
<keyword evidence="5" id="KW-0547">Nucleotide-binding</keyword>
<evidence type="ECO:0000313" key="11">
    <source>
        <dbReference type="Proteomes" id="UP000068196"/>
    </source>
</evidence>
<evidence type="ECO:0000259" key="9">
    <source>
        <dbReference type="PROSITE" id="PS50893"/>
    </source>
</evidence>
<evidence type="ECO:0000256" key="6">
    <source>
        <dbReference type="ARBA" id="ARBA00022840"/>
    </source>
</evidence>
<name>A0A0U5AGM8_9BACT</name>
<evidence type="ECO:0000256" key="7">
    <source>
        <dbReference type="ARBA" id="ARBA00022967"/>
    </source>
</evidence>
<dbReference type="GO" id="GO:0042626">
    <property type="term" value="F:ATPase-coupled transmembrane transporter activity"/>
    <property type="evidence" value="ECO:0007669"/>
    <property type="project" value="TreeGrafter"/>
</dbReference>
<keyword evidence="7" id="KW-1278">Translocase</keyword>
<keyword evidence="4" id="KW-1003">Cell membrane</keyword>
<sequence>MDNSLRLKVRLKRFSLGDDFFLRNIDFELLSGEGIALLGASGAGKTTLLKVLDGLYKNYEGSILLYGREIRELKPREIYSKMGLLFQNPEEQLFAERVFEDVAFGPRNMGFNEEKIKKAVKEALELVQLSGFEERSIQSLSFGEKKRVALAGLLAMGHEILLLDEPTLGLDPILEKNFLELLLNLKRRGYSFIIATHNVELVPYFADKVVVLKKGEMVFYGTPMELFTGFDDLSSLHLKSPIVTEIFSPYRDRIPALPIKKEEAIELLKNYLKK</sequence>
<keyword evidence="6" id="KW-0067">ATP-binding</keyword>
<reference evidence="11" key="2">
    <citation type="journal article" date="2016" name="Int. J. Syst. Evol. Microbiol.">
        <title>Caldimicrobium thiodismutans sp. nov., a sulfur-disproportionating bacterium isolated from a hot spring.</title>
        <authorList>
            <person name="Kojima H."/>
            <person name="Umezawa K."/>
            <person name="Fukui M."/>
        </authorList>
    </citation>
    <scope>NUCLEOTIDE SEQUENCE [LARGE SCALE GENOMIC DNA]</scope>
    <source>
        <strain evidence="11">TF1</strain>
    </source>
</reference>
<dbReference type="STRING" id="1653476.THC_0748"/>
<protein>
    <submittedName>
        <fullName evidence="10">Cobalt ABC transporter ATPase</fullName>
    </submittedName>
</protein>
<dbReference type="GO" id="GO:0016887">
    <property type="term" value="F:ATP hydrolysis activity"/>
    <property type="evidence" value="ECO:0007669"/>
    <property type="project" value="InterPro"/>
</dbReference>
<dbReference type="PANTHER" id="PTHR43553">
    <property type="entry name" value="HEAVY METAL TRANSPORTER"/>
    <property type="match status" value="1"/>
</dbReference>
<dbReference type="SMART" id="SM00382">
    <property type="entry name" value="AAA"/>
    <property type="match status" value="1"/>
</dbReference>
<dbReference type="PROSITE" id="PS00211">
    <property type="entry name" value="ABC_TRANSPORTER_1"/>
    <property type="match status" value="1"/>
</dbReference>
<dbReference type="Proteomes" id="UP000068196">
    <property type="component" value="Chromosome"/>
</dbReference>
<evidence type="ECO:0000256" key="8">
    <source>
        <dbReference type="ARBA" id="ARBA00023136"/>
    </source>
</evidence>
<dbReference type="EMBL" id="AP014945">
    <property type="protein sequence ID" value="BAU23139.1"/>
    <property type="molecule type" value="Genomic_DNA"/>
</dbReference>
<keyword evidence="8" id="KW-0472">Membrane</keyword>
<evidence type="ECO:0000256" key="2">
    <source>
        <dbReference type="ARBA" id="ARBA00005417"/>
    </source>
</evidence>
<dbReference type="Gene3D" id="3.40.50.300">
    <property type="entry name" value="P-loop containing nucleotide triphosphate hydrolases"/>
    <property type="match status" value="1"/>
</dbReference>
<dbReference type="CDD" id="cd03225">
    <property type="entry name" value="ABC_cobalt_CbiO_domain1"/>
    <property type="match status" value="1"/>
</dbReference>
<evidence type="ECO:0000256" key="4">
    <source>
        <dbReference type="ARBA" id="ARBA00022475"/>
    </source>
</evidence>
<reference evidence="10 11" key="1">
    <citation type="journal article" date="2016" name="Int. J. Syst. Evol. Microbiol.">
        <title>Caldimicrobium thiodismutans sp. nov., a sulfur-disproportionating bacterium isolated from a hot spring, and emended description of the genus Caldimicrobium.</title>
        <authorList>
            <person name="Kojima H."/>
            <person name="Umezawa K."/>
            <person name="Fukui M."/>
        </authorList>
    </citation>
    <scope>NUCLEOTIDE SEQUENCE [LARGE SCALE GENOMIC DNA]</scope>
    <source>
        <strain evidence="10 11">TF1</strain>
    </source>
</reference>
<dbReference type="KEGG" id="cthi:THC_0748"/>
<dbReference type="PANTHER" id="PTHR43553:SF24">
    <property type="entry name" value="ENERGY-COUPLING FACTOR TRANSPORTER ATP-BINDING PROTEIN ECFA1"/>
    <property type="match status" value="1"/>
</dbReference>
<comment type="subcellular location">
    <subcellularLocation>
        <location evidence="1">Cell membrane</location>
    </subcellularLocation>
</comment>
<dbReference type="PATRIC" id="fig|1653476.3.peg.773"/>
<dbReference type="InterPro" id="IPR003593">
    <property type="entry name" value="AAA+_ATPase"/>
</dbReference>
<dbReference type="SUPFAM" id="SSF52540">
    <property type="entry name" value="P-loop containing nucleoside triphosphate hydrolases"/>
    <property type="match status" value="1"/>
</dbReference>
<evidence type="ECO:0000256" key="1">
    <source>
        <dbReference type="ARBA" id="ARBA00004236"/>
    </source>
</evidence>
<dbReference type="InterPro" id="IPR027417">
    <property type="entry name" value="P-loop_NTPase"/>
</dbReference>
<dbReference type="InterPro" id="IPR050095">
    <property type="entry name" value="ECF_ABC_transporter_ATP-bd"/>
</dbReference>
<evidence type="ECO:0000313" key="10">
    <source>
        <dbReference type="EMBL" id="BAU23139.1"/>
    </source>
</evidence>
<comment type="similarity">
    <text evidence="2">Belongs to the ABC transporter superfamily.</text>
</comment>
<keyword evidence="11" id="KW-1185">Reference proteome</keyword>
<dbReference type="GO" id="GO:0043190">
    <property type="term" value="C:ATP-binding cassette (ABC) transporter complex"/>
    <property type="evidence" value="ECO:0007669"/>
    <property type="project" value="TreeGrafter"/>
</dbReference>
<dbReference type="RefSeq" id="WP_068513524.1">
    <property type="nucleotide sequence ID" value="NZ_AP014945.1"/>
</dbReference>
<organism evidence="10 11">
    <name type="scientific">Caldimicrobium thiodismutans</name>
    <dbReference type="NCBI Taxonomy" id="1653476"/>
    <lineage>
        <taxon>Bacteria</taxon>
        <taxon>Pseudomonadati</taxon>
        <taxon>Thermodesulfobacteriota</taxon>
        <taxon>Thermodesulfobacteria</taxon>
        <taxon>Thermodesulfobacteriales</taxon>
        <taxon>Thermodesulfobacteriaceae</taxon>
        <taxon>Caldimicrobium</taxon>
    </lineage>
</organism>
<dbReference type="Pfam" id="PF00005">
    <property type="entry name" value="ABC_tran"/>
    <property type="match status" value="1"/>
</dbReference>
<dbReference type="InterPro" id="IPR017871">
    <property type="entry name" value="ABC_transporter-like_CS"/>
</dbReference>
<evidence type="ECO:0000256" key="3">
    <source>
        <dbReference type="ARBA" id="ARBA00022448"/>
    </source>
</evidence>
<dbReference type="InterPro" id="IPR003439">
    <property type="entry name" value="ABC_transporter-like_ATP-bd"/>
</dbReference>
<accession>A0A0U5AGM8</accession>
<dbReference type="InterPro" id="IPR015856">
    <property type="entry name" value="ABC_transpr_CbiO/EcfA_su"/>
</dbReference>
<dbReference type="FunFam" id="3.40.50.300:FF:000224">
    <property type="entry name" value="Energy-coupling factor transporter ATP-binding protein EcfA"/>
    <property type="match status" value="1"/>
</dbReference>
<keyword evidence="3" id="KW-0813">Transport</keyword>
<dbReference type="GO" id="GO:0005524">
    <property type="term" value="F:ATP binding"/>
    <property type="evidence" value="ECO:0007669"/>
    <property type="project" value="UniProtKB-KW"/>
</dbReference>
<dbReference type="PROSITE" id="PS50893">
    <property type="entry name" value="ABC_TRANSPORTER_2"/>
    <property type="match status" value="1"/>
</dbReference>
<proteinExistence type="inferred from homology"/>
<feature type="domain" description="ABC transporter" evidence="9">
    <location>
        <begin position="5"/>
        <end position="239"/>
    </location>
</feature>
<gene>
    <name evidence="10" type="ORF">THC_0748</name>
</gene>
<dbReference type="AlphaFoldDB" id="A0A0U5AGM8"/>